<keyword evidence="3" id="KW-0067">ATP-binding</keyword>
<evidence type="ECO:0000259" key="4">
    <source>
        <dbReference type="Pfam" id="PF00582"/>
    </source>
</evidence>
<dbReference type="AlphaFoldDB" id="A0A1F5K906"/>
<dbReference type="PANTHER" id="PTHR46268">
    <property type="entry name" value="STRESS RESPONSE PROTEIN NHAX"/>
    <property type="match status" value="1"/>
</dbReference>
<dbReference type="InterPro" id="IPR006015">
    <property type="entry name" value="Universal_stress_UspA"/>
</dbReference>
<evidence type="ECO:0000256" key="2">
    <source>
        <dbReference type="ARBA" id="ARBA00022741"/>
    </source>
</evidence>
<sequence length="172" mass="18995">MKKISYKKILLTHDGSRLASAAIPHIISIAVSYNSEVILVHVVESIEQEMIDLQSDDIATSVGTVADVAQEIVIAQKNKAKKILNQVRSKLEYNGVRTVKIRVSEGFADSKIVEIAKKEKCDLIVMSTHGRSGLGRALLGSVADFVLRHALCPVLLVHPIKRRERFLANLFV</sequence>
<dbReference type="PRINTS" id="PR01438">
    <property type="entry name" value="UNVRSLSTRESS"/>
</dbReference>
<comment type="similarity">
    <text evidence="1">Belongs to the universal stress protein A family.</text>
</comment>
<gene>
    <name evidence="5" type="ORF">A3F00_00935</name>
</gene>
<dbReference type="PANTHER" id="PTHR46268:SF27">
    <property type="entry name" value="UNIVERSAL STRESS PROTEIN RV2623"/>
    <property type="match status" value="1"/>
</dbReference>
<evidence type="ECO:0000256" key="1">
    <source>
        <dbReference type="ARBA" id="ARBA00008791"/>
    </source>
</evidence>
<dbReference type="GO" id="GO:0005524">
    <property type="term" value="F:ATP binding"/>
    <property type="evidence" value="ECO:0007669"/>
    <property type="project" value="UniProtKB-KW"/>
</dbReference>
<dbReference type="EMBL" id="MFDE01000047">
    <property type="protein sequence ID" value="OGE37280.1"/>
    <property type="molecule type" value="Genomic_DNA"/>
</dbReference>
<dbReference type="InterPro" id="IPR006016">
    <property type="entry name" value="UspA"/>
</dbReference>
<feature type="domain" description="UspA" evidence="4">
    <location>
        <begin position="6"/>
        <end position="158"/>
    </location>
</feature>
<dbReference type="Gene3D" id="3.40.50.620">
    <property type="entry name" value="HUPs"/>
    <property type="match status" value="1"/>
</dbReference>
<evidence type="ECO:0000256" key="3">
    <source>
        <dbReference type="ARBA" id="ARBA00022840"/>
    </source>
</evidence>
<comment type="caution">
    <text evidence="5">The sequence shown here is derived from an EMBL/GenBank/DDBJ whole genome shotgun (WGS) entry which is preliminary data.</text>
</comment>
<reference evidence="5 6" key="1">
    <citation type="journal article" date="2016" name="Nat. Commun.">
        <title>Thousands of microbial genomes shed light on interconnected biogeochemical processes in an aquifer system.</title>
        <authorList>
            <person name="Anantharaman K."/>
            <person name="Brown C.T."/>
            <person name="Hug L.A."/>
            <person name="Sharon I."/>
            <person name="Castelle C.J."/>
            <person name="Probst A.J."/>
            <person name="Thomas B.C."/>
            <person name="Singh A."/>
            <person name="Wilkins M.J."/>
            <person name="Karaoz U."/>
            <person name="Brodie E.L."/>
            <person name="Williams K.H."/>
            <person name="Hubbard S.S."/>
            <person name="Banfield J.F."/>
        </authorList>
    </citation>
    <scope>NUCLEOTIDE SEQUENCE [LARGE SCALE GENOMIC DNA]</scope>
</reference>
<dbReference type="InterPro" id="IPR014729">
    <property type="entry name" value="Rossmann-like_a/b/a_fold"/>
</dbReference>
<protein>
    <recommendedName>
        <fullName evidence="4">UspA domain-containing protein</fullName>
    </recommendedName>
</protein>
<proteinExistence type="inferred from homology"/>
<evidence type="ECO:0000313" key="6">
    <source>
        <dbReference type="Proteomes" id="UP000176527"/>
    </source>
</evidence>
<dbReference type="SUPFAM" id="SSF52402">
    <property type="entry name" value="Adenine nucleotide alpha hydrolases-like"/>
    <property type="match status" value="1"/>
</dbReference>
<evidence type="ECO:0000313" key="5">
    <source>
        <dbReference type="EMBL" id="OGE37280.1"/>
    </source>
</evidence>
<keyword evidence="2" id="KW-0547">Nucleotide-binding</keyword>
<organism evidence="5 6">
    <name type="scientific">Candidatus Daviesbacteria bacterium RIFCSPHIGHO2_12_FULL_37_11</name>
    <dbReference type="NCBI Taxonomy" id="1797777"/>
    <lineage>
        <taxon>Bacteria</taxon>
        <taxon>Candidatus Daviesiibacteriota</taxon>
    </lineage>
</organism>
<dbReference type="CDD" id="cd00293">
    <property type="entry name" value="USP-like"/>
    <property type="match status" value="1"/>
</dbReference>
<accession>A0A1F5K906</accession>
<dbReference type="Pfam" id="PF00582">
    <property type="entry name" value="Usp"/>
    <property type="match status" value="1"/>
</dbReference>
<dbReference type="Proteomes" id="UP000176527">
    <property type="component" value="Unassembled WGS sequence"/>
</dbReference>
<name>A0A1F5K906_9BACT</name>